<dbReference type="Proteomes" id="UP000265520">
    <property type="component" value="Unassembled WGS sequence"/>
</dbReference>
<proteinExistence type="predicted"/>
<reference evidence="1 2" key="1">
    <citation type="journal article" date="2018" name="Front. Plant Sci.">
        <title>Red Clover (Trifolium pratense) and Zigzag Clover (T. medium) - A Picture of Genomic Similarities and Differences.</title>
        <authorList>
            <person name="Dluhosova J."/>
            <person name="Istvanek J."/>
            <person name="Nedelnik J."/>
            <person name="Repkova J."/>
        </authorList>
    </citation>
    <scope>NUCLEOTIDE SEQUENCE [LARGE SCALE GENOMIC DNA]</scope>
    <source>
        <strain evidence="2">cv. 10/8</strain>
        <tissue evidence="1">Leaf</tissue>
    </source>
</reference>
<evidence type="ECO:0000313" key="2">
    <source>
        <dbReference type="Proteomes" id="UP000265520"/>
    </source>
</evidence>
<comment type="caution">
    <text evidence="1">The sequence shown here is derived from an EMBL/GenBank/DDBJ whole genome shotgun (WGS) entry which is preliminary data.</text>
</comment>
<accession>A0A392TYA2</accession>
<protein>
    <submittedName>
        <fullName evidence="1">Uncharacterized protein</fullName>
    </submittedName>
</protein>
<sequence>MLISVGIFIALMTVTAAVVGRRSIVTTT</sequence>
<dbReference type="AlphaFoldDB" id="A0A392TYA2"/>
<organism evidence="1 2">
    <name type="scientific">Trifolium medium</name>
    <dbReference type="NCBI Taxonomy" id="97028"/>
    <lineage>
        <taxon>Eukaryota</taxon>
        <taxon>Viridiplantae</taxon>
        <taxon>Streptophyta</taxon>
        <taxon>Embryophyta</taxon>
        <taxon>Tracheophyta</taxon>
        <taxon>Spermatophyta</taxon>
        <taxon>Magnoliopsida</taxon>
        <taxon>eudicotyledons</taxon>
        <taxon>Gunneridae</taxon>
        <taxon>Pentapetalae</taxon>
        <taxon>rosids</taxon>
        <taxon>fabids</taxon>
        <taxon>Fabales</taxon>
        <taxon>Fabaceae</taxon>
        <taxon>Papilionoideae</taxon>
        <taxon>50 kb inversion clade</taxon>
        <taxon>NPAAA clade</taxon>
        <taxon>Hologalegina</taxon>
        <taxon>IRL clade</taxon>
        <taxon>Trifolieae</taxon>
        <taxon>Trifolium</taxon>
    </lineage>
</organism>
<name>A0A392TYA2_9FABA</name>
<evidence type="ECO:0000313" key="1">
    <source>
        <dbReference type="EMBL" id="MCI65989.1"/>
    </source>
</evidence>
<dbReference type="EMBL" id="LXQA010686430">
    <property type="protein sequence ID" value="MCI65989.1"/>
    <property type="molecule type" value="Genomic_DNA"/>
</dbReference>
<feature type="non-terminal residue" evidence="1">
    <location>
        <position position="28"/>
    </location>
</feature>
<keyword evidence="2" id="KW-1185">Reference proteome</keyword>